<keyword evidence="3" id="KW-1185">Reference proteome</keyword>
<dbReference type="Proteomes" id="UP000516437">
    <property type="component" value="Unassembled WGS sequence"/>
</dbReference>
<evidence type="ECO:0000313" key="2">
    <source>
        <dbReference type="EMBL" id="KAB1200637.1"/>
    </source>
</evidence>
<feature type="region of interest" description="Disordered" evidence="1">
    <location>
        <begin position="52"/>
        <end position="72"/>
    </location>
</feature>
<feature type="compositionally biased region" description="Polar residues" evidence="1">
    <location>
        <begin position="13"/>
        <end position="28"/>
    </location>
</feature>
<proteinExistence type="predicted"/>
<evidence type="ECO:0000313" key="3">
    <source>
        <dbReference type="Proteomes" id="UP000516437"/>
    </source>
</evidence>
<accession>A0A6A1ULF5</accession>
<organism evidence="2 3">
    <name type="scientific">Morella rubra</name>
    <name type="common">Chinese bayberry</name>
    <dbReference type="NCBI Taxonomy" id="262757"/>
    <lineage>
        <taxon>Eukaryota</taxon>
        <taxon>Viridiplantae</taxon>
        <taxon>Streptophyta</taxon>
        <taxon>Embryophyta</taxon>
        <taxon>Tracheophyta</taxon>
        <taxon>Spermatophyta</taxon>
        <taxon>Magnoliopsida</taxon>
        <taxon>eudicotyledons</taxon>
        <taxon>Gunneridae</taxon>
        <taxon>Pentapetalae</taxon>
        <taxon>rosids</taxon>
        <taxon>fabids</taxon>
        <taxon>Fagales</taxon>
        <taxon>Myricaceae</taxon>
        <taxon>Morella</taxon>
    </lineage>
</organism>
<feature type="region of interest" description="Disordered" evidence="1">
    <location>
        <begin position="1"/>
        <end position="28"/>
    </location>
</feature>
<name>A0A6A1ULF5_9ROSI</name>
<sequence>MTTALDLDVDPSRQPNSASRAKTTLESRSSNVKRFLYDFVSAFGFSLEMCNDGHEGRQSPRDPLQVPAEPITRPRAKKIKEAMQGLVQSTCSEYANLLFKTPAFKMRSQEEEPILLLVIQATEGGTA</sequence>
<evidence type="ECO:0000256" key="1">
    <source>
        <dbReference type="SAM" id="MobiDB-lite"/>
    </source>
</evidence>
<dbReference type="AlphaFoldDB" id="A0A6A1ULF5"/>
<gene>
    <name evidence="2" type="ORF">CJ030_MR0G006722</name>
</gene>
<protein>
    <submittedName>
        <fullName evidence="2">Uncharacterized protein</fullName>
    </submittedName>
</protein>
<comment type="caution">
    <text evidence="2">The sequence shown here is derived from an EMBL/GenBank/DDBJ whole genome shotgun (WGS) entry which is preliminary data.</text>
</comment>
<dbReference type="EMBL" id="RXIC02000140">
    <property type="protein sequence ID" value="KAB1200637.1"/>
    <property type="molecule type" value="Genomic_DNA"/>
</dbReference>
<reference evidence="2 3" key="1">
    <citation type="journal article" date="2019" name="Plant Biotechnol. J.">
        <title>The red bayberry genome and genetic basis of sex determination.</title>
        <authorList>
            <person name="Jia H.M."/>
            <person name="Jia H.J."/>
            <person name="Cai Q.L."/>
            <person name="Wang Y."/>
            <person name="Zhao H.B."/>
            <person name="Yang W.F."/>
            <person name="Wang G.Y."/>
            <person name="Li Y.H."/>
            <person name="Zhan D.L."/>
            <person name="Shen Y.T."/>
            <person name="Niu Q.F."/>
            <person name="Chang L."/>
            <person name="Qiu J."/>
            <person name="Zhao L."/>
            <person name="Xie H.B."/>
            <person name="Fu W.Y."/>
            <person name="Jin J."/>
            <person name="Li X.W."/>
            <person name="Jiao Y."/>
            <person name="Zhou C.C."/>
            <person name="Tu T."/>
            <person name="Chai C.Y."/>
            <person name="Gao J.L."/>
            <person name="Fan L.J."/>
            <person name="van de Weg E."/>
            <person name="Wang J.Y."/>
            <person name="Gao Z.S."/>
        </authorList>
    </citation>
    <scope>NUCLEOTIDE SEQUENCE [LARGE SCALE GENOMIC DNA]</scope>
    <source>
        <tissue evidence="2">Leaves</tissue>
    </source>
</reference>